<evidence type="ECO:0000256" key="1">
    <source>
        <dbReference type="SAM" id="MobiDB-lite"/>
    </source>
</evidence>
<evidence type="ECO:0000259" key="3">
    <source>
        <dbReference type="Pfam" id="PF13968"/>
    </source>
</evidence>
<accession>A0A9Q1LP15</accession>
<dbReference type="Pfam" id="PF13968">
    <property type="entry name" value="DUF4220"/>
    <property type="match status" value="2"/>
</dbReference>
<proteinExistence type="predicted"/>
<dbReference type="OrthoDB" id="1689146at2759"/>
<evidence type="ECO:0000256" key="2">
    <source>
        <dbReference type="SAM" id="Phobius"/>
    </source>
</evidence>
<organism evidence="4 5">
    <name type="scientific">Anisodus acutangulus</name>
    <dbReference type="NCBI Taxonomy" id="402998"/>
    <lineage>
        <taxon>Eukaryota</taxon>
        <taxon>Viridiplantae</taxon>
        <taxon>Streptophyta</taxon>
        <taxon>Embryophyta</taxon>
        <taxon>Tracheophyta</taxon>
        <taxon>Spermatophyta</taxon>
        <taxon>Magnoliopsida</taxon>
        <taxon>eudicotyledons</taxon>
        <taxon>Gunneridae</taxon>
        <taxon>Pentapetalae</taxon>
        <taxon>asterids</taxon>
        <taxon>lamiids</taxon>
        <taxon>Solanales</taxon>
        <taxon>Solanaceae</taxon>
        <taxon>Solanoideae</taxon>
        <taxon>Hyoscyameae</taxon>
        <taxon>Anisodus</taxon>
    </lineage>
</organism>
<sequence>MGSRSADSSVISQNTLDKCQQGSADDNLKDELMSFWAPFMLLHFGGPDTITGSSWIPILSLLIFISGLIKFCERMCALRSAKTENLRDPILTPPDPGPNYAKFMEEFTLKKAEGFSVMAD</sequence>
<evidence type="ECO:0000313" key="4">
    <source>
        <dbReference type="EMBL" id="KAJ8539281.1"/>
    </source>
</evidence>
<dbReference type="AlphaFoldDB" id="A0A9Q1LP15"/>
<dbReference type="EMBL" id="JAJAGQ010000016">
    <property type="protein sequence ID" value="KAJ8539281.1"/>
    <property type="molecule type" value="Genomic_DNA"/>
</dbReference>
<reference evidence="5" key="1">
    <citation type="journal article" date="2023" name="Proc. Natl. Acad. Sci. U.S.A.">
        <title>Genomic and structural basis for evolution of tropane alkaloid biosynthesis.</title>
        <authorList>
            <person name="Wanga Y.-J."/>
            <person name="Taina T."/>
            <person name="Yua J.-Y."/>
            <person name="Lia J."/>
            <person name="Xua B."/>
            <person name="Chenc J."/>
            <person name="D'Auriad J.C."/>
            <person name="Huanga J.-P."/>
            <person name="Huanga S.-X."/>
        </authorList>
    </citation>
    <scope>NUCLEOTIDE SEQUENCE [LARGE SCALE GENOMIC DNA]</scope>
    <source>
        <strain evidence="5">cv. KIB-2019</strain>
    </source>
</reference>
<name>A0A9Q1LP15_9SOLA</name>
<keyword evidence="2" id="KW-0472">Membrane</keyword>
<keyword evidence="2" id="KW-0812">Transmembrane</keyword>
<feature type="transmembrane region" description="Helical" evidence="2">
    <location>
        <begin position="54"/>
        <end position="72"/>
    </location>
</feature>
<evidence type="ECO:0000313" key="5">
    <source>
        <dbReference type="Proteomes" id="UP001152561"/>
    </source>
</evidence>
<dbReference type="Proteomes" id="UP001152561">
    <property type="component" value="Unassembled WGS sequence"/>
</dbReference>
<protein>
    <recommendedName>
        <fullName evidence="3">DUF4220 domain-containing protein</fullName>
    </recommendedName>
</protein>
<comment type="caution">
    <text evidence="4">The sequence shown here is derived from an EMBL/GenBank/DDBJ whole genome shotgun (WGS) entry which is preliminary data.</text>
</comment>
<feature type="region of interest" description="Disordered" evidence="1">
    <location>
        <begin position="1"/>
        <end position="22"/>
    </location>
</feature>
<dbReference type="PANTHER" id="PTHR31325">
    <property type="entry name" value="OS01G0798800 PROTEIN-RELATED"/>
    <property type="match status" value="1"/>
</dbReference>
<keyword evidence="5" id="KW-1185">Reference proteome</keyword>
<dbReference type="InterPro" id="IPR025315">
    <property type="entry name" value="DUF4220"/>
</dbReference>
<gene>
    <name evidence="4" type="ORF">K7X08_013533</name>
</gene>
<feature type="domain" description="DUF4220" evidence="3">
    <location>
        <begin position="56"/>
        <end position="111"/>
    </location>
</feature>
<feature type="domain" description="DUF4220" evidence="3">
    <location>
        <begin position="23"/>
        <end position="54"/>
    </location>
</feature>
<keyword evidence="2" id="KW-1133">Transmembrane helix</keyword>